<dbReference type="OrthoDB" id="7422307at2759"/>
<keyword evidence="2" id="KW-1185">Reference proteome</keyword>
<protein>
    <submittedName>
        <fullName evidence="1">Uncharacterized protein</fullName>
    </submittedName>
</protein>
<evidence type="ECO:0000313" key="1">
    <source>
        <dbReference type="EMBL" id="KFM68734.1"/>
    </source>
</evidence>
<sequence>MLSDFINSKNALESITDEIVILMNEMNVYVNKKMLTESHSLPLSNKYLIEQQELLSESEKILSESEKEELIKLSRFDTSKYEGRFYASLQIS</sequence>
<name>A0A087TUE5_STEMI</name>
<reference evidence="1 2" key="1">
    <citation type="submission" date="2013-11" db="EMBL/GenBank/DDBJ databases">
        <title>Genome sequencing of Stegodyphus mimosarum.</title>
        <authorList>
            <person name="Bechsgaard J."/>
        </authorList>
    </citation>
    <scope>NUCLEOTIDE SEQUENCE [LARGE SCALE GENOMIC DNA]</scope>
</reference>
<organism evidence="1 2">
    <name type="scientific">Stegodyphus mimosarum</name>
    <name type="common">African social velvet spider</name>
    <dbReference type="NCBI Taxonomy" id="407821"/>
    <lineage>
        <taxon>Eukaryota</taxon>
        <taxon>Metazoa</taxon>
        <taxon>Ecdysozoa</taxon>
        <taxon>Arthropoda</taxon>
        <taxon>Chelicerata</taxon>
        <taxon>Arachnida</taxon>
        <taxon>Araneae</taxon>
        <taxon>Araneomorphae</taxon>
        <taxon>Entelegynae</taxon>
        <taxon>Eresoidea</taxon>
        <taxon>Eresidae</taxon>
        <taxon>Stegodyphus</taxon>
    </lineage>
</organism>
<dbReference type="Proteomes" id="UP000054359">
    <property type="component" value="Unassembled WGS sequence"/>
</dbReference>
<evidence type="ECO:0000313" key="2">
    <source>
        <dbReference type="Proteomes" id="UP000054359"/>
    </source>
</evidence>
<dbReference type="AlphaFoldDB" id="A0A087TUE5"/>
<accession>A0A087TUE5</accession>
<feature type="non-terminal residue" evidence="1">
    <location>
        <position position="92"/>
    </location>
</feature>
<gene>
    <name evidence="1" type="ORF">X975_00128</name>
</gene>
<proteinExistence type="predicted"/>
<dbReference type="EMBL" id="KK116783">
    <property type="protein sequence ID" value="KFM68734.1"/>
    <property type="molecule type" value="Genomic_DNA"/>
</dbReference>